<protein>
    <recommendedName>
        <fullName evidence="1">Phospholipase/carboxylesterase/thioesterase domain-containing protein</fullName>
    </recommendedName>
</protein>
<organism evidence="2 3">
    <name type="scientific">Naasia aerilata</name>
    <dbReference type="NCBI Taxonomy" id="1162966"/>
    <lineage>
        <taxon>Bacteria</taxon>
        <taxon>Bacillati</taxon>
        <taxon>Actinomycetota</taxon>
        <taxon>Actinomycetes</taxon>
        <taxon>Micrococcales</taxon>
        <taxon>Microbacteriaceae</taxon>
        <taxon>Naasia</taxon>
    </lineage>
</organism>
<evidence type="ECO:0000259" key="1">
    <source>
        <dbReference type="Pfam" id="PF02230"/>
    </source>
</evidence>
<dbReference type="Gene3D" id="3.40.50.1820">
    <property type="entry name" value="alpha/beta hydrolase"/>
    <property type="match status" value="1"/>
</dbReference>
<dbReference type="Pfam" id="PF02230">
    <property type="entry name" value="Abhydrolase_2"/>
    <property type="match status" value="1"/>
</dbReference>
<name>A0ABN6XLI5_9MICO</name>
<dbReference type="InterPro" id="IPR029058">
    <property type="entry name" value="AB_hydrolase_fold"/>
</dbReference>
<keyword evidence="3" id="KW-1185">Reference proteome</keyword>
<reference evidence="3" key="1">
    <citation type="journal article" date="2019" name="Int. J. Syst. Evol. Microbiol.">
        <title>The Global Catalogue of Microorganisms (GCM) 10K type strain sequencing project: providing services to taxonomists for standard genome sequencing and annotation.</title>
        <authorList>
            <consortium name="The Broad Institute Genomics Platform"/>
            <consortium name="The Broad Institute Genome Sequencing Center for Infectious Disease"/>
            <person name="Wu L."/>
            <person name="Ma J."/>
        </authorList>
    </citation>
    <scope>NUCLEOTIDE SEQUENCE [LARGE SCALE GENOMIC DNA]</scope>
    <source>
        <strain evidence="3">NBRC 108725</strain>
    </source>
</reference>
<feature type="domain" description="Phospholipase/carboxylesterase/thioesterase" evidence="1">
    <location>
        <begin position="11"/>
        <end position="115"/>
    </location>
</feature>
<dbReference type="InterPro" id="IPR003140">
    <property type="entry name" value="PLipase/COase/thioEstase"/>
</dbReference>
<dbReference type="SUPFAM" id="SSF53474">
    <property type="entry name" value="alpha/beta-Hydrolases"/>
    <property type="match status" value="1"/>
</dbReference>
<sequence>MHAWLDRQEPTSISLVGWSQGGALAIHLMRQQPDRFVSAALVGGFVWDLTPHAGIRARRPPVWYGMGDRDDVITPGMAAASRRWLAEHTSADLVELPGESHMLSPRFAGEALEFTADRLAFAAASPA</sequence>
<evidence type="ECO:0000313" key="3">
    <source>
        <dbReference type="Proteomes" id="UP001321498"/>
    </source>
</evidence>
<gene>
    <name evidence="2" type="ORF">GCM10025866_16880</name>
</gene>
<proteinExistence type="predicted"/>
<dbReference type="Proteomes" id="UP001321498">
    <property type="component" value="Chromosome"/>
</dbReference>
<accession>A0ABN6XLI5</accession>
<dbReference type="EMBL" id="AP027731">
    <property type="protein sequence ID" value="BDZ45779.1"/>
    <property type="molecule type" value="Genomic_DNA"/>
</dbReference>
<evidence type="ECO:0000313" key="2">
    <source>
        <dbReference type="EMBL" id="BDZ45779.1"/>
    </source>
</evidence>